<keyword evidence="1" id="KW-0808">Transferase</keyword>
<accession>A0ACC0GFM3</accession>
<dbReference type="Proteomes" id="UP001060215">
    <property type="component" value="Chromosome 8"/>
</dbReference>
<evidence type="ECO:0000313" key="2">
    <source>
        <dbReference type="Proteomes" id="UP001060215"/>
    </source>
</evidence>
<gene>
    <name evidence="1" type="ORF">LOK49_LG09G00468</name>
</gene>
<comment type="caution">
    <text evidence="1">The sequence shown here is derived from an EMBL/GenBank/DDBJ whole genome shotgun (WGS) entry which is preliminary data.</text>
</comment>
<keyword evidence="2" id="KW-1185">Reference proteome</keyword>
<name>A0ACC0GFM3_9ERIC</name>
<keyword evidence="1" id="KW-0328">Glycosyltransferase</keyword>
<evidence type="ECO:0000313" key="1">
    <source>
        <dbReference type="EMBL" id="KAI7999855.1"/>
    </source>
</evidence>
<organism evidence="1 2">
    <name type="scientific">Camellia lanceoleosa</name>
    <dbReference type="NCBI Taxonomy" id="1840588"/>
    <lineage>
        <taxon>Eukaryota</taxon>
        <taxon>Viridiplantae</taxon>
        <taxon>Streptophyta</taxon>
        <taxon>Embryophyta</taxon>
        <taxon>Tracheophyta</taxon>
        <taxon>Spermatophyta</taxon>
        <taxon>Magnoliopsida</taxon>
        <taxon>eudicotyledons</taxon>
        <taxon>Gunneridae</taxon>
        <taxon>Pentapetalae</taxon>
        <taxon>asterids</taxon>
        <taxon>Ericales</taxon>
        <taxon>Theaceae</taxon>
        <taxon>Camellia</taxon>
    </lineage>
</organism>
<dbReference type="EMBL" id="CM045765">
    <property type="protein sequence ID" value="KAI7999855.1"/>
    <property type="molecule type" value="Genomic_DNA"/>
</dbReference>
<protein>
    <submittedName>
        <fullName evidence="1">UDP-N-acetylglucosamine--peptide N-acetylglucosaminyltransferase SPINDLY</fullName>
    </submittedName>
</protein>
<reference evidence="1 2" key="1">
    <citation type="journal article" date="2022" name="Plant J.">
        <title>Chromosome-level genome of Camellia lanceoleosa provides a valuable resource for understanding genome evolution and self-incompatibility.</title>
        <authorList>
            <person name="Gong W."/>
            <person name="Xiao S."/>
            <person name="Wang L."/>
            <person name="Liao Z."/>
            <person name="Chang Y."/>
            <person name="Mo W."/>
            <person name="Hu G."/>
            <person name="Li W."/>
            <person name="Zhao G."/>
            <person name="Zhu H."/>
            <person name="Hu X."/>
            <person name="Ji K."/>
            <person name="Xiang X."/>
            <person name="Song Q."/>
            <person name="Yuan D."/>
            <person name="Jin S."/>
            <person name="Zhang L."/>
        </authorList>
    </citation>
    <scope>NUCLEOTIDE SEQUENCE [LARGE SCALE GENOMIC DNA]</scope>
    <source>
        <strain evidence="1">SQ_2022a</strain>
    </source>
</reference>
<sequence length="172" mass="19721">MCFFLIVVYPDGVDAKGCCPGQKKFEGKVALSYANILHSRNKFVDALALYESILEKDCGNVDARIGKGICLQIQNMERLAFESFPAYYNLGVVYSEMMQYDMALGCYEKAALERPMYAEAYCNMGVIYKNHGDIAFEKEIRRKRREKECLLTLHLKNQYYILCLLILFSGDV</sequence>
<proteinExistence type="predicted"/>